<dbReference type="Pfam" id="PF13515">
    <property type="entry name" value="FUSC_2"/>
    <property type="match status" value="1"/>
</dbReference>
<evidence type="ECO:0000259" key="6">
    <source>
        <dbReference type="Pfam" id="PF13515"/>
    </source>
</evidence>
<dbReference type="GO" id="GO:0016020">
    <property type="term" value="C:membrane"/>
    <property type="evidence" value="ECO:0007669"/>
    <property type="project" value="UniProtKB-SubCell"/>
</dbReference>
<feature type="transmembrane region" description="Helical" evidence="5">
    <location>
        <begin position="300"/>
        <end position="318"/>
    </location>
</feature>
<evidence type="ECO:0000256" key="5">
    <source>
        <dbReference type="SAM" id="Phobius"/>
    </source>
</evidence>
<keyword evidence="2 5" id="KW-0812">Transmembrane</keyword>
<dbReference type="EMBL" id="JACHEK010000002">
    <property type="protein sequence ID" value="MBB6143492.1"/>
    <property type="molecule type" value="Genomic_DNA"/>
</dbReference>
<keyword evidence="4 5" id="KW-0472">Membrane</keyword>
<evidence type="ECO:0000256" key="1">
    <source>
        <dbReference type="ARBA" id="ARBA00004141"/>
    </source>
</evidence>
<feature type="transmembrane region" description="Helical" evidence="5">
    <location>
        <begin position="85"/>
        <end position="105"/>
    </location>
</feature>
<dbReference type="InterPro" id="IPR049453">
    <property type="entry name" value="Memb_transporter_dom"/>
</dbReference>
<proteinExistence type="predicted"/>
<comment type="subcellular location">
    <subcellularLocation>
        <location evidence="1">Membrane</location>
        <topology evidence="1">Multi-pass membrane protein</topology>
    </subcellularLocation>
</comment>
<protein>
    <recommendedName>
        <fullName evidence="6">Integral membrane bound transporter domain-containing protein</fullName>
    </recommendedName>
</protein>
<feature type="domain" description="Integral membrane bound transporter" evidence="6">
    <location>
        <begin position="244"/>
        <end position="365"/>
    </location>
</feature>
<dbReference type="OrthoDB" id="128040at2"/>
<evidence type="ECO:0000256" key="2">
    <source>
        <dbReference type="ARBA" id="ARBA00022692"/>
    </source>
</evidence>
<feature type="transmembrane region" description="Helical" evidence="5">
    <location>
        <begin position="348"/>
        <end position="369"/>
    </location>
</feature>
<dbReference type="RefSeq" id="WP_050062356.1">
    <property type="nucleotide sequence ID" value="NZ_JACHEK010000002.1"/>
</dbReference>
<feature type="transmembrane region" description="Helical" evidence="5">
    <location>
        <begin position="140"/>
        <end position="158"/>
    </location>
</feature>
<sequence>MPSESIGEIAAPAPQTSRIPAFFRDVLIFDWKKQTFTADLVFVLPVALCLTIGLLIGHPGAGLISAGGAMTIGFGAKQQIGESRLLPMILASLGIAFSTFIGMIAGHGNAILIPLAALWGFGYGMLTAREAGYGWVGQQCVVTLLVGSAFPFSARAALVRASLLLAGGFIQVLWSTLALSLWSQLRTDLTELHHYIRDEQEALRAMLAEVAGHVKTGSLPGSATGSVVPYAIRLMVTLAVSTEIYRELNFASGYWIPMTALLVLKPAIADTASRAIARTLGTIAGAWLVTILVAHFTPSLLWLAIFTVIFAWLSYATLNVNYALFAVFITAYIVFLLALATIPETEIAHRRALCTAIGGALALMVRLVVIWRRSAKVREAATV</sequence>
<keyword evidence="3 5" id="KW-1133">Transmembrane helix</keyword>
<evidence type="ECO:0000313" key="8">
    <source>
        <dbReference type="Proteomes" id="UP000538666"/>
    </source>
</evidence>
<organism evidence="7 8">
    <name type="scientific">Silvibacterium bohemicum</name>
    <dbReference type="NCBI Taxonomy" id="1577686"/>
    <lineage>
        <taxon>Bacteria</taxon>
        <taxon>Pseudomonadati</taxon>
        <taxon>Acidobacteriota</taxon>
        <taxon>Terriglobia</taxon>
        <taxon>Terriglobales</taxon>
        <taxon>Acidobacteriaceae</taxon>
        <taxon>Silvibacterium</taxon>
    </lineage>
</organism>
<keyword evidence="8" id="KW-1185">Reference proteome</keyword>
<reference evidence="7 8" key="1">
    <citation type="submission" date="2020-08" db="EMBL/GenBank/DDBJ databases">
        <title>Genomic Encyclopedia of Type Strains, Phase IV (KMG-IV): sequencing the most valuable type-strain genomes for metagenomic binning, comparative biology and taxonomic classification.</title>
        <authorList>
            <person name="Goeker M."/>
        </authorList>
    </citation>
    <scope>NUCLEOTIDE SEQUENCE [LARGE SCALE GENOMIC DNA]</scope>
    <source>
        <strain evidence="7 8">DSM 103733</strain>
    </source>
</reference>
<evidence type="ECO:0000313" key="7">
    <source>
        <dbReference type="EMBL" id="MBB6143492.1"/>
    </source>
</evidence>
<feature type="transmembrane region" description="Helical" evidence="5">
    <location>
        <begin position="40"/>
        <end position="64"/>
    </location>
</feature>
<accession>A0A841JQ31</accession>
<dbReference type="AlphaFoldDB" id="A0A841JQ31"/>
<gene>
    <name evidence="7" type="ORF">HNQ77_001436</name>
</gene>
<comment type="caution">
    <text evidence="7">The sequence shown here is derived from an EMBL/GenBank/DDBJ whole genome shotgun (WGS) entry which is preliminary data.</text>
</comment>
<feature type="transmembrane region" description="Helical" evidence="5">
    <location>
        <begin position="164"/>
        <end position="182"/>
    </location>
</feature>
<dbReference type="Proteomes" id="UP000538666">
    <property type="component" value="Unassembled WGS sequence"/>
</dbReference>
<feature type="transmembrane region" description="Helical" evidence="5">
    <location>
        <begin position="323"/>
        <end position="342"/>
    </location>
</feature>
<evidence type="ECO:0000256" key="3">
    <source>
        <dbReference type="ARBA" id="ARBA00022989"/>
    </source>
</evidence>
<evidence type="ECO:0000256" key="4">
    <source>
        <dbReference type="ARBA" id="ARBA00023136"/>
    </source>
</evidence>
<name>A0A841JQ31_9BACT</name>